<evidence type="ECO:0000256" key="3">
    <source>
        <dbReference type="ARBA" id="ARBA00022475"/>
    </source>
</evidence>
<gene>
    <name evidence="10" type="ORF">L1785_04935</name>
</gene>
<feature type="transmembrane region" description="Helical" evidence="7">
    <location>
        <begin position="297"/>
        <end position="319"/>
    </location>
</feature>
<dbReference type="GO" id="GO:0005886">
    <property type="term" value="C:plasma membrane"/>
    <property type="evidence" value="ECO:0007669"/>
    <property type="project" value="UniProtKB-SubCell"/>
</dbReference>
<organism evidence="10 11">
    <name type="scientific">Antribacter soli</name>
    <dbReference type="NCBI Taxonomy" id="2910976"/>
    <lineage>
        <taxon>Bacteria</taxon>
        <taxon>Bacillati</taxon>
        <taxon>Actinomycetota</taxon>
        <taxon>Actinomycetes</taxon>
        <taxon>Micrococcales</taxon>
        <taxon>Promicromonosporaceae</taxon>
        <taxon>Antribacter</taxon>
    </lineage>
</organism>
<feature type="transmembrane region" description="Helical" evidence="7">
    <location>
        <begin position="130"/>
        <end position="147"/>
    </location>
</feature>
<evidence type="ECO:0000313" key="11">
    <source>
        <dbReference type="Proteomes" id="UP001165405"/>
    </source>
</evidence>
<feature type="transmembrane region" description="Helical" evidence="7">
    <location>
        <begin position="242"/>
        <end position="262"/>
    </location>
</feature>
<evidence type="ECO:0000256" key="6">
    <source>
        <dbReference type="ARBA" id="ARBA00023136"/>
    </source>
</evidence>
<keyword evidence="4 7" id="KW-0812">Transmembrane</keyword>
<keyword evidence="6 7" id="KW-0472">Membrane</keyword>
<evidence type="ECO:0000256" key="1">
    <source>
        <dbReference type="ARBA" id="ARBA00004651"/>
    </source>
</evidence>
<dbReference type="CDD" id="cd06261">
    <property type="entry name" value="TM_PBP2"/>
    <property type="match status" value="1"/>
</dbReference>
<feature type="transmembrane region" description="Helical" evidence="7">
    <location>
        <begin position="30"/>
        <end position="52"/>
    </location>
</feature>
<dbReference type="EMBL" id="JAKGSG010000020">
    <property type="protein sequence ID" value="MCF4120319.1"/>
    <property type="molecule type" value="Genomic_DNA"/>
</dbReference>
<dbReference type="RefSeq" id="WP_236088092.1">
    <property type="nucleotide sequence ID" value="NZ_JAKGSG010000020.1"/>
</dbReference>
<feature type="domain" description="ABC transmembrane type-1" evidence="9">
    <location>
        <begin position="93"/>
        <end position="318"/>
    </location>
</feature>
<sequence length="329" mass="35694">MRLQAAVRRRPPTRVRTPPRGPLARADARAGVGLVLPSVVVVLVLVVAPILWSLVLAFKDLRLVEIARAPLFGDFTLDSIVEVVTSPRLWESLGATFAYSVIGTAGAVAVGLVAALALRRPFRGRGLVRALLLLPYVAPIVATTFAWRTLLNPQYGLVNAWGQALLGWERPVSFLTQRSAPVGIFGLELTVPVALTTVIAFEMWRTFPFAFLFLTARLEAMPADIEEAARVDGATPTQSFRYIVWPQLLPIVAVLTVLRFIWTFNNFDDVYLLTEGRAGTQVVSVGVYTALVGRGDIGAASAQALLLALILAVLITVYLRLVGRRGGES</sequence>
<reference evidence="10" key="1">
    <citation type="submission" date="2022-01" db="EMBL/GenBank/DDBJ databases">
        <title>Antribacter sp. nov., isolated from Guizhou of China.</title>
        <authorList>
            <person name="Chengliang C."/>
            <person name="Ya Z."/>
        </authorList>
    </citation>
    <scope>NUCLEOTIDE SEQUENCE</scope>
    <source>
        <strain evidence="10">KLBMP 9083</strain>
    </source>
</reference>
<protein>
    <submittedName>
        <fullName evidence="10">Sugar ABC transporter permease</fullName>
    </submittedName>
</protein>
<name>A0AA41QBD1_9MICO</name>
<feature type="transmembrane region" description="Helical" evidence="7">
    <location>
        <begin position="97"/>
        <end position="118"/>
    </location>
</feature>
<evidence type="ECO:0000256" key="7">
    <source>
        <dbReference type="RuleBase" id="RU363032"/>
    </source>
</evidence>
<dbReference type="AlphaFoldDB" id="A0AA41QBD1"/>
<dbReference type="InterPro" id="IPR035906">
    <property type="entry name" value="MetI-like_sf"/>
</dbReference>
<keyword evidence="11" id="KW-1185">Reference proteome</keyword>
<dbReference type="Pfam" id="PF00528">
    <property type="entry name" value="BPD_transp_1"/>
    <property type="match status" value="1"/>
</dbReference>
<comment type="subcellular location">
    <subcellularLocation>
        <location evidence="1 7">Cell membrane</location>
        <topology evidence="1 7">Multi-pass membrane protein</topology>
    </subcellularLocation>
</comment>
<dbReference type="PANTHER" id="PTHR43227">
    <property type="entry name" value="BLL4140 PROTEIN"/>
    <property type="match status" value="1"/>
</dbReference>
<dbReference type="InterPro" id="IPR050809">
    <property type="entry name" value="UgpAE/MalFG_permease"/>
</dbReference>
<dbReference type="Gene3D" id="1.10.3720.10">
    <property type="entry name" value="MetI-like"/>
    <property type="match status" value="1"/>
</dbReference>
<comment type="caution">
    <text evidence="10">The sequence shown here is derived from an EMBL/GenBank/DDBJ whole genome shotgun (WGS) entry which is preliminary data.</text>
</comment>
<evidence type="ECO:0000256" key="8">
    <source>
        <dbReference type="SAM" id="MobiDB-lite"/>
    </source>
</evidence>
<evidence type="ECO:0000256" key="2">
    <source>
        <dbReference type="ARBA" id="ARBA00022448"/>
    </source>
</evidence>
<dbReference type="PROSITE" id="PS50928">
    <property type="entry name" value="ABC_TM1"/>
    <property type="match status" value="1"/>
</dbReference>
<evidence type="ECO:0000256" key="4">
    <source>
        <dbReference type="ARBA" id="ARBA00022692"/>
    </source>
</evidence>
<accession>A0AA41QBD1</accession>
<proteinExistence type="inferred from homology"/>
<dbReference type="InterPro" id="IPR000515">
    <property type="entry name" value="MetI-like"/>
</dbReference>
<evidence type="ECO:0000256" key="5">
    <source>
        <dbReference type="ARBA" id="ARBA00022989"/>
    </source>
</evidence>
<comment type="similarity">
    <text evidence="7">Belongs to the binding-protein-dependent transport system permease family.</text>
</comment>
<feature type="region of interest" description="Disordered" evidence="8">
    <location>
        <begin position="1"/>
        <end position="21"/>
    </location>
</feature>
<keyword evidence="3" id="KW-1003">Cell membrane</keyword>
<dbReference type="Proteomes" id="UP001165405">
    <property type="component" value="Unassembled WGS sequence"/>
</dbReference>
<keyword evidence="2 7" id="KW-0813">Transport</keyword>
<feature type="transmembrane region" description="Helical" evidence="7">
    <location>
        <begin position="180"/>
        <end position="201"/>
    </location>
</feature>
<dbReference type="SUPFAM" id="SSF161098">
    <property type="entry name" value="MetI-like"/>
    <property type="match status" value="1"/>
</dbReference>
<dbReference type="GO" id="GO:0055085">
    <property type="term" value="P:transmembrane transport"/>
    <property type="evidence" value="ECO:0007669"/>
    <property type="project" value="InterPro"/>
</dbReference>
<evidence type="ECO:0000313" key="10">
    <source>
        <dbReference type="EMBL" id="MCF4120319.1"/>
    </source>
</evidence>
<evidence type="ECO:0000259" key="9">
    <source>
        <dbReference type="PROSITE" id="PS50928"/>
    </source>
</evidence>
<keyword evidence="5 7" id="KW-1133">Transmembrane helix</keyword>
<dbReference type="PANTHER" id="PTHR43227:SF8">
    <property type="entry name" value="DIACETYLCHITOBIOSE UPTAKE SYSTEM PERMEASE PROTEIN DASB"/>
    <property type="match status" value="1"/>
</dbReference>